<dbReference type="Pfam" id="PF05494">
    <property type="entry name" value="MlaC"/>
    <property type="match status" value="1"/>
</dbReference>
<dbReference type="PIRSF" id="PIRSF004649">
    <property type="entry name" value="MlaC"/>
    <property type="match status" value="1"/>
</dbReference>
<accession>A0A915XHG8</accession>
<dbReference type="InterPro" id="IPR008869">
    <property type="entry name" value="MlaC/ttg2D"/>
</dbReference>
<dbReference type="EMBL" id="AP024233">
    <property type="protein sequence ID" value="BCO08644.1"/>
    <property type="molecule type" value="Genomic_DNA"/>
</dbReference>
<evidence type="ECO:0000313" key="4">
    <source>
        <dbReference type="Proteomes" id="UP001063350"/>
    </source>
</evidence>
<dbReference type="Proteomes" id="UP001063350">
    <property type="component" value="Chromosome"/>
</dbReference>
<reference evidence="3" key="1">
    <citation type="submission" date="2020-12" db="EMBL/GenBank/DDBJ databases">
        <title>Desulfobium dissulfuricans gen. nov., sp. nov., a novel mesophilic, sulfate-reducing bacterium isolated from a deep-sea hydrothermal vent.</title>
        <authorList>
            <person name="Hashimoto Y."/>
            <person name="Tame A."/>
            <person name="Sawayama S."/>
            <person name="Miyazaki J."/>
            <person name="Takai K."/>
            <person name="Nakagawa S."/>
        </authorList>
    </citation>
    <scope>NUCLEOTIDE SEQUENCE</scope>
    <source>
        <strain evidence="3">GF1</strain>
    </source>
</reference>
<gene>
    <name evidence="3" type="ORF">GF1_10200</name>
</gene>
<dbReference type="KEGG" id="ddu:GF1_10200"/>
<keyword evidence="4" id="KW-1185">Reference proteome</keyword>
<protein>
    <submittedName>
        <fullName evidence="3">Organic solvent tolerance ABC transporter substrate-binding protein</fullName>
    </submittedName>
</protein>
<name>A0A915XHG8_9BACT</name>
<evidence type="ECO:0000313" key="3">
    <source>
        <dbReference type="EMBL" id="BCO08644.1"/>
    </source>
</evidence>
<dbReference type="PANTHER" id="PTHR36573:SF1">
    <property type="entry name" value="INTERMEMBRANE PHOSPHOLIPID TRANSPORT SYSTEM BINDING PROTEIN MLAC"/>
    <property type="match status" value="1"/>
</dbReference>
<evidence type="ECO:0000256" key="2">
    <source>
        <dbReference type="SAM" id="SignalP"/>
    </source>
</evidence>
<dbReference type="InterPro" id="IPR042245">
    <property type="entry name" value="Tgt2/MlaC_sf"/>
</dbReference>
<dbReference type="PANTHER" id="PTHR36573">
    <property type="entry name" value="INTERMEMBRANE PHOSPHOLIPID TRANSPORT SYSTEM BINDING PROTEIN MLAC"/>
    <property type="match status" value="1"/>
</dbReference>
<evidence type="ECO:0000256" key="1">
    <source>
        <dbReference type="SAM" id="Coils"/>
    </source>
</evidence>
<dbReference type="AlphaFoldDB" id="A0A915XHG8"/>
<feature type="coiled-coil region" evidence="1">
    <location>
        <begin position="191"/>
        <end position="218"/>
    </location>
</feature>
<dbReference type="Gene3D" id="3.10.450.710">
    <property type="entry name" value="Tgt2/MlaC"/>
    <property type="match status" value="1"/>
</dbReference>
<keyword evidence="2" id="KW-0732">Signal</keyword>
<feature type="signal peptide" evidence="2">
    <location>
        <begin position="1"/>
        <end position="33"/>
    </location>
</feature>
<sequence>MEAGRSGRQWILVWCAALLFLAGSLLPAAVVRAATPDPSAQLRPFIDKVTRIISDARDRQDPNCNLCQRIIDVARERFDFREISKRVLGRQWRKLSREQQDEFVQLFTTLLQYAYVGNIQEYSGQKIEFRKQRIKGRRAEVQTVLVDQEKTIPVSYIMILKGDQWLVYDVVVEGVSLVRNYMEQFRQILRKEKYDGLVQKLRDKIKTLEQQRREQFARKDSDG</sequence>
<feature type="chain" id="PRO_5038104522" evidence="2">
    <location>
        <begin position="34"/>
        <end position="223"/>
    </location>
</feature>
<organism evidence="3 4">
    <name type="scientific">Desulfolithobacter dissulfuricans</name>
    <dbReference type="NCBI Taxonomy" id="2795293"/>
    <lineage>
        <taxon>Bacteria</taxon>
        <taxon>Pseudomonadati</taxon>
        <taxon>Thermodesulfobacteriota</taxon>
        <taxon>Desulfobulbia</taxon>
        <taxon>Desulfobulbales</taxon>
        <taxon>Desulfobulbaceae</taxon>
        <taxon>Desulfolithobacter</taxon>
    </lineage>
</organism>
<keyword evidence="1" id="KW-0175">Coiled coil</keyword>
<proteinExistence type="predicted"/>